<dbReference type="InterPro" id="IPR028267">
    <property type="entry name" value="Pianissimo_N"/>
</dbReference>
<dbReference type="SMART" id="SM01310">
    <property type="entry name" value="RICTOR_V"/>
    <property type="match status" value="1"/>
</dbReference>
<dbReference type="SMART" id="SM01307">
    <property type="entry name" value="RICTOR_M"/>
    <property type="match status" value="1"/>
</dbReference>
<feature type="domain" description="Rapamycin-insensitive companion of mTOR" evidence="7">
    <location>
        <begin position="1086"/>
        <end position="1158"/>
    </location>
</feature>
<dbReference type="GO" id="GO:0005938">
    <property type="term" value="C:cell cortex"/>
    <property type="evidence" value="ECO:0007669"/>
    <property type="project" value="EnsemblFungi"/>
</dbReference>
<evidence type="ECO:0000256" key="3">
    <source>
        <dbReference type="SAM" id="MobiDB-lite"/>
    </source>
</evidence>
<gene>
    <name evidence="9" type="primary">ste20</name>
    <name evidence="8" type="ORF">SJAG_04460</name>
</gene>
<dbReference type="JaponicusDB" id="SJAG_04460">
    <property type="gene designation" value="ste20"/>
</dbReference>
<feature type="domain" description="Rapamycin-insensitive companion of mTOR middle" evidence="5">
    <location>
        <begin position="688"/>
        <end position="911"/>
    </location>
</feature>
<dbReference type="SMART" id="SM01303">
    <property type="entry name" value="RasGEF_N_2"/>
    <property type="match status" value="1"/>
</dbReference>
<comment type="similarity">
    <text evidence="1">Belongs to the RICTOR family.</text>
</comment>
<dbReference type="STRING" id="402676.B6K6W0"/>
<dbReference type="GO" id="GO:0031932">
    <property type="term" value="C:TORC2 complex"/>
    <property type="evidence" value="ECO:0000318"/>
    <property type="project" value="GO_Central"/>
</dbReference>
<dbReference type="SMART" id="SM01308">
    <property type="entry name" value="RICTOR_N"/>
    <property type="match status" value="1"/>
</dbReference>
<dbReference type="Gene3D" id="1.10.287.160">
    <property type="entry name" value="HR1 repeat"/>
    <property type="match status" value="1"/>
</dbReference>
<dbReference type="PANTHER" id="PTHR13298">
    <property type="entry name" value="CYTOSOLIC REGULATOR PIANISSIMO"/>
    <property type="match status" value="1"/>
</dbReference>
<dbReference type="Pfam" id="PF14666">
    <property type="entry name" value="RICTOR_M"/>
    <property type="match status" value="1"/>
</dbReference>
<feature type="domain" description="REM-1" evidence="4">
    <location>
        <begin position="35"/>
        <end position="108"/>
    </location>
</feature>
<evidence type="ECO:0000256" key="2">
    <source>
        <dbReference type="SAM" id="Coils"/>
    </source>
</evidence>
<dbReference type="OrthoDB" id="271111at2759"/>
<dbReference type="Pfam" id="PF02185">
    <property type="entry name" value="HR1"/>
    <property type="match status" value="1"/>
</dbReference>
<feature type="coiled-coil region" evidence="2">
    <location>
        <begin position="77"/>
        <end position="104"/>
    </location>
</feature>
<dbReference type="InterPro" id="IPR029451">
    <property type="entry name" value="RICTOR_M"/>
</dbReference>
<dbReference type="InterPro" id="IPR029452">
    <property type="entry name" value="RICTOR_V"/>
</dbReference>
<evidence type="ECO:0000313" key="8">
    <source>
        <dbReference type="EMBL" id="EEB09264.1"/>
    </source>
</evidence>
<dbReference type="CDD" id="cd11627">
    <property type="entry name" value="HR1_Ste20-like"/>
    <property type="match status" value="1"/>
</dbReference>
<evidence type="ECO:0000259" key="4">
    <source>
        <dbReference type="SMART" id="SM00742"/>
    </source>
</evidence>
<feature type="domain" description="Rapamycin-insensitive companion of mTOR N-terminal" evidence="6">
    <location>
        <begin position="227"/>
        <end position="604"/>
    </location>
</feature>
<dbReference type="VEuPathDB" id="FungiDB:SJAG_04460"/>
<dbReference type="Pfam" id="PF14663">
    <property type="entry name" value="RasGEF_N_2"/>
    <property type="match status" value="1"/>
</dbReference>
<dbReference type="GeneID" id="7051821"/>
<dbReference type="InterPro" id="IPR016024">
    <property type="entry name" value="ARM-type_fold"/>
</dbReference>
<evidence type="ECO:0000259" key="5">
    <source>
        <dbReference type="SMART" id="SM01307"/>
    </source>
</evidence>
<dbReference type="GO" id="GO:0038203">
    <property type="term" value="P:TORC2 signaling"/>
    <property type="evidence" value="ECO:0000318"/>
    <property type="project" value="GO_Central"/>
</dbReference>
<evidence type="ECO:0000256" key="1">
    <source>
        <dbReference type="ARBA" id="ARBA00008878"/>
    </source>
</evidence>
<dbReference type="SUPFAM" id="SSF46585">
    <property type="entry name" value="HR1 repeat"/>
    <property type="match status" value="1"/>
</dbReference>
<feature type="region of interest" description="Disordered" evidence="3">
    <location>
        <begin position="1"/>
        <end position="34"/>
    </location>
</feature>
<dbReference type="RefSeq" id="XP_002175557.1">
    <property type="nucleotide sequence ID" value="XM_002175521.2"/>
</dbReference>
<dbReference type="Proteomes" id="UP000001744">
    <property type="component" value="Unassembled WGS sequence"/>
</dbReference>
<keyword evidence="2" id="KW-0175">Coiled coil</keyword>
<sequence length="1284" mass="145499">MSRWKGTDGMNANSQKPSAPILSDTRQKPDIPSGCTLEELETRLGIEQKIKDGAENLLQVFDTKTKKEDRDKKELLRAQVMQELENSSRKIEQIESMIDKLKLEQQDSDTDLLTQTDLQRTLPFNQSVKNLTTTHTVVTHSNNEVSQQSFSQSTQVLDNADLSIAQMLPSDEESYDDEDVADDEADVGQNTKQYSSVQSGKYSGLQNFEEVCRDLERACAYPCPETVNCANCMCNLLHNMQATLPKPLWMKLAGLLRRMLSFSITEITGCSFRILRLSLIKCTALQQMADVRAEQILARSLLANKDEQRVEREQAFLLFRCLCNAVNDTEDFSILMPSLRTIVSIAEQSGDPYRFVSLETLIELLVSSPTLLLEADCLRPVLHTLVDGTLSPNLAGTAIFALVHILDNPMAYKCPTLLTDIGLLWVPLTSLYKYHIDDRNDDSSDQSSNVTRCCIKVVSALLLTWPGLCTLFANDAQALKSLVDALRVPSFSARSDILDLFFSIFNIENTGWSESFAAGKRLTIVKTKASTNDDEFLPIKPNTHTNKCMSLSQHYIAFLLYVFLKLGLLDGIISMIKLNDDILLSRKATFLLGELLQMSDRYIPAEFSAEIQSLPSLFEMASRFNAEDRFVATSVLQSIEGLNRMQAQSYDLTAKKPHSFIFNKRWTDGSFRGQRQVEHVKIKMGLQLDDNHFRHILSETNVLTTRNYQKWQWDALVELLQGPLLSAKRLEEAMHATKFMRRLLGFYKPFSNRFSGIKNTKPNHKYIQVGCLLFSTLLANPEGVKYLAESKVLRQISEALQQLDNNADVFMVPLFSKHRLADTLSWGYFPMLGVLSSSKEGLSVLERWRIFTTLYHLSENPSCDYLTIVLLKHLDYRLEGHPRVLLSKTLVAADDSVRTEVTNFLSILLRSDYADSELQHWVIDLLILQLYDPFPEVCTAAVRLLNDASAESESLLEYIIQRKPSLIHLGDIGASLLLRFLATSAGFLYLSEIDYVQRELEQWHSWKNAAYVDAVEQNQLLAIIDELGLATDMFKPLESDVLPLHFYGELVKSPEGCELLRKTQHMEEFMSIIRKHSITECSPGATHQLKSALWTVGNIGKSTFGIPFLHEHKAIEIIIGIIETSPVASVRGTAFHVLGLISRNDEGLLHLRKHGWYTLTSLMSVSRGLCLPADFKRVFKPIYTPPIPNRCSAYSPNYSSFSQEEKEAVRLVANLSNHVLSNQSARKLTRLKSRSPDVFESREVIKACLQLLSNYHYRTQIRSFVYSFFQSPNFYRACYEDDVS</sequence>
<dbReference type="InterPro" id="IPR011072">
    <property type="entry name" value="HR1_rho-bd"/>
</dbReference>
<dbReference type="eggNOG" id="KOG3694">
    <property type="taxonomic scope" value="Eukaryota"/>
</dbReference>
<dbReference type="PANTHER" id="PTHR13298:SF11">
    <property type="entry name" value="RAPAMYCIN-INSENSITIVE COMPANION OF MTOR"/>
    <property type="match status" value="1"/>
</dbReference>
<keyword evidence="10" id="KW-1185">Reference proteome</keyword>
<dbReference type="Pfam" id="PF14664">
    <property type="entry name" value="RICTOR_N"/>
    <property type="match status" value="1"/>
</dbReference>
<evidence type="ECO:0008006" key="11">
    <source>
        <dbReference type="Google" id="ProtNLM"/>
    </source>
</evidence>
<dbReference type="HOGENOM" id="CLU_001013_1_1_1"/>
<evidence type="ECO:0000313" key="10">
    <source>
        <dbReference type="Proteomes" id="UP000001744"/>
    </source>
</evidence>
<evidence type="ECO:0000313" key="9">
    <source>
        <dbReference type="JaponicusDB" id="SJAG_04460"/>
    </source>
</evidence>
<reference evidence="8 10" key="1">
    <citation type="journal article" date="2011" name="Science">
        <title>Comparative functional genomics of the fission yeasts.</title>
        <authorList>
            <person name="Rhind N."/>
            <person name="Chen Z."/>
            <person name="Yassour M."/>
            <person name="Thompson D.A."/>
            <person name="Haas B.J."/>
            <person name="Habib N."/>
            <person name="Wapinski I."/>
            <person name="Roy S."/>
            <person name="Lin M.F."/>
            <person name="Heiman D.I."/>
            <person name="Young S.K."/>
            <person name="Furuya K."/>
            <person name="Guo Y."/>
            <person name="Pidoux A."/>
            <person name="Chen H.M."/>
            <person name="Robbertse B."/>
            <person name="Goldberg J.M."/>
            <person name="Aoki K."/>
            <person name="Bayne E.H."/>
            <person name="Berlin A.M."/>
            <person name="Desjardins C.A."/>
            <person name="Dobbs E."/>
            <person name="Dukaj L."/>
            <person name="Fan L."/>
            <person name="FitzGerald M.G."/>
            <person name="French C."/>
            <person name="Gujja S."/>
            <person name="Hansen K."/>
            <person name="Keifenheim D."/>
            <person name="Levin J.Z."/>
            <person name="Mosher R.A."/>
            <person name="Mueller C.A."/>
            <person name="Pfiffner J."/>
            <person name="Priest M."/>
            <person name="Russ C."/>
            <person name="Smialowska A."/>
            <person name="Swoboda P."/>
            <person name="Sykes S.M."/>
            <person name="Vaughn M."/>
            <person name="Vengrova S."/>
            <person name="Yoder R."/>
            <person name="Zeng Q."/>
            <person name="Allshire R."/>
            <person name="Baulcombe D."/>
            <person name="Birren B.W."/>
            <person name="Brown W."/>
            <person name="Ekwall K."/>
            <person name="Kellis M."/>
            <person name="Leatherwood J."/>
            <person name="Levin H."/>
            <person name="Margalit H."/>
            <person name="Martienssen R."/>
            <person name="Nieduszynski C.A."/>
            <person name="Spatafora J.W."/>
            <person name="Friedman N."/>
            <person name="Dalgaard J.Z."/>
            <person name="Baumann P."/>
            <person name="Niki H."/>
            <person name="Regev A."/>
            <person name="Nusbaum C."/>
        </authorList>
    </citation>
    <scope>NUCLEOTIDE SEQUENCE [LARGE SCALE GENOMIC DNA]</scope>
    <source>
        <strain evidence="10">yFS275 / FY16936</strain>
    </source>
</reference>
<dbReference type="SMART" id="SM00742">
    <property type="entry name" value="Hr1"/>
    <property type="match status" value="1"/>
</dbReference>
<dbReference type="OMA" id="RARIDIM"/>
<protein>
    <recommendedName>
        <fullName evidence="11">Rictor</fullName>
    </recommendedName>
</protein>
<organism evidence="8 10">
    <name type="scientific">Schizosaccharomyces japonicus (strain yFS275 / FY16936)</name>
    <name type="common">Fission yeast</name>
    <dbReference type="NCBI Taxonomy" id="402676"/>
    <lineage>
        <taxon>Eukaryota</taxon>
        <taxon>Fungi</taxon>
        <taxon>Dikarya</taxon>
        <taxon>Ascomycota</taxon>
        <taxon>Taphrinomycotina</taxon>
        <taxon>Schizosaccharomycetes</taxon>
        <taxon>Schizosaccharomycetales</taxon>
        <taxon>Schizosaccharomycetaceae</taxon>
        <taxon>Schizosaccharomyces</taxon>
    </lineage>
</organism>
<accession>B6K6W0</accession>
<evidence type="ECO:0000259" key="7">
    <source>
        <dbReference type="SMART" id="SM01310"/>
    </source>
</evidence>
<dbReference type="InterPro" id="IPR036274">
    <property type="entry name" value="HR1_rpt_sf"/>
</dbReference>
<dbReference type="InterPro" id="IPR029453">
    <property type="entry name" value="Rictor_IV"/>
</dbReference>
<evidence type="ECO:0000259" key="6">
    <source>
        <dbReference type="SMART" id="SM01308"/>
    </source>
</evidence>
<dbReference type="Pfam" id="PF14668">
    <property type="entry name" value="RICTOR_V"/>
    <property type="match status" value="1"/>
</dbReference>
<dbReference type="InterPro" id="IPR028268">
    <property type="entry name" value="Pianissimo_fam"/>
</dbReference>
<name>B6K6W0_SCHJY</name>
<dbReference type="EMBL" id="KE651168">
    <property type="protein sequence ID" value="EEB09264.1"/>
    <property type="molecule type" value="Genomic_DNA"/>
</dbReference>
<dbReference type="GO" id="GO:0005829">
    <property type="term" value="C:cytosol"/>
    <property type="evidence" value="ECO:0007669"/>
    <property type="project" value="EnsemblFungi"/>
</dbReference>
<dbReference type="SUPFAM" id="SSF48371">
    <property type="entry name" value="ARM repeat"/>
    <property type="match status" value="2"/>
</dbReference>
<proteinExistence type="inferred from homology"/>